<evidence type="ECO:0000313" key="2">
    <source>
        <dbReference type="Proteomes" id="UP000276133"/>
    </source>
</evidence>
<keyword evidence="2" id="KW-1185">Reference proteome</keyword>
<gene>
    <name evidence="1" type="ORF">BpHYR1_016837</name>
</gene>
<comment type="caution">
    <text evidence="1">The sequence shown here is derived from an EMBL/GenBank/DDBJ whole genome shotgun (WGS) entry which is preliminary data.</text>
</comment>
<protein>
    <submittedName>
        <fullName evidence="1">Uncharacterized protein</fullName>
    </submittedName>
</protein>
<accession>A0A3M7S6I6</accession>
<name>A0A3M7S6I6_BRAPC</name>
<proteinExistence type="predicted"/>
<dbReference type="Proteomes" id="UP000276133">
    <property type="component" value="Unassembled WGS sequence"/>
</dbReference>
<dbReference type="AlphaFoldDB" id="A0A3M7S6I6"/>
<reference evidence="1 2" key="1">
    <citation type="journal article" date="2018" name="Sci. Rep.">
        <title>Genomic signatures of local adaptation to the degree of environmental predictability in rotifers.</title>
        <authorList>
            <person name="Franch-Gras L."/>
            <person name="Hahn C."/>
            <person name="Garcia-Roger E.M."/>
            <person name="Carmona M.J."/>
            <person name="Serra M."/>
            <person name="Gomez A."/>
        </authorList>
    </citation>
    <scope>NUCLEOTIDE SEQUENCE [LARGE SCALE GENOMIC DNA]</scope>
    <source>
        <strain evidence="1">HYR1</strain>
    </source>
</reference>
<organism evidence="1 2">
    <name type="scientific">Brachionus plicatilis</name>
    <name type="common">Marine rotifer</name>
    <name type="synonym">Brachionus muelleri</name>
    <dbReference type="NCBI Taxonomy" id="10195"/>
    <lineage>
        <taxon>Eukaryota</taxon>
        <taxon>Metazoa</taxon>
        <taxon>Spiralia</taxon>
        <taxon>Gnathifera</taxon>
        <taxon>Rotifera</taxon>
        <taxon>Eurotatoria</taxon>
        <taxon>Monogononta</taxon>
        <taxon>Pseudotrocha</taxon>
        <taxon>Ploima</taxon>
        <taxon>Brachionidae</taxon>
        <taxon>Brachionus</taxon>
    </lineage>
</organism>
<dbReference type="EMBL" id="REGN01001974">
    <property type="protein sequence ID" value="RNA31190.1"/>
    <property type="molecule type" value="Genomic_DNA"/>
</dbReference>
<evidence type="ECO:0000313" key="1">
    <source>
        <dbReference type="EMBL" id="RNA31190.1"/>
    </source>
</evidence>
<sequence length="64" mass="7666">MIPHPILCATKPSIFDPLSLVRDMSGQDWVFLIHWVVKLVEEYRKSFESRYIEYSTPLKKKRIE</sequence>